<evidence type="ECO:0000313" key="1">
    <source>
        <dbReference type="EMBL" id="UWQ55002.1"/>
    </source>
</evidence>
<name>A0A9Q9HMU8_LEICA</name>
<dbReference type="Proteomes" id="UP001058713">
    <property type="component" value="Chromosome"/>
</dbReference>
<protein>
    <submittedName>
        <fullName evidence="1">Uncharacterized protein</fullName>
    </submittedName>
</protein>
<dbReference type="RefSeq" id="WP_259972133.1">
    <property type="nucleotide sequence ID" value="NZ_CP081070.1"/>
</dbReference>
<dbReference type="KEGG" id="lcae:K3721_05565"/>
<evidence type="ECO:0000313" key="2">
    <source>
        <dbReference type="Proteomes" id="UP001058713"/>
    </source>
</evidence>
<organism evidence="1 2">
    <name type="scientific">Leisingera caerulea</name>
    <name type="common">Phaeobacter caeruleus</name>
    <dbReference type="NCBI Taxonomy" id="506591"/>
    <lineage>
        <taxon>Bacteria</taxon>
        <taxon>Pseudomonadati</taxon>
        <taxon>Pseudomonadota</taxon>
        <taxon>Alphaproteobacteria</taxon>
        <taxon>Rhodobacterales</taxon>
        <taxon>Roseobacteraceae</taxon>
        <taxon>Leisingera</taxon>
    </lineage>
</organism>
<sequence>MQHRKWGRLVRRIVYWHLASWPTIYLTSSKVLRGNLGAYAKGRIWLAEELEGTTDLRMVEVLHHELFHGKLDAFRYQGRMVAGMSVGVAMEFAGQLAPDLYRTDWRADLLEHYRLQTPEDFEEECLVRLCCDVLLGEAPALPDELHRFCRALCVPLGAHWTFAGGLPFAAPSLLLGVQRWPSWKALPGDGIAAAPTPRQNP</sequence>
<reference evidence="1" key="1">
    <citation type="submission" date="2021-08" db="EMBL/GenBank/DDBJ databases">
        <authorList>
            <person name="Nwanade C."/>
            <person name="Wang M."/>
            <person name="Masoudi A."/>
            <person name="Yu Z."/>
            <person name="Liu J."/>
        </authorList>
    </citation>
    <scope>NUCLEOTIDE SEQUENCE</scope>
    <source>
        <strain evidence="1">S122</strain>
    </source>
</reference>
<dbReference type="AlphaFoldDB" id="A0A9Q9HMU8"/>
<dbReference type="EMBL" id="CP081070">
    <property type="protein sequence ID" value="UWQ55002.1"/>
    <property type="molecule type" value="Genomic_DNA"/>
</dbReference>
<accession>A0A9Q9HMU8</accession>
<gene>
    <name evidence="1" type="ORF">K3721_05565</name>
</gene>
<proteinExistence type="predicted"/>